<reference evidence="2 3" key="1">
    <citation type="submission" date="2019-03" db="EMBL/GenBank/DDBJ databases">
        <title>First draft genome of Liparis tanakae, snailfish: a comprehensive survey of snailfish specific genes.</title>
        <authorList>
            <person name="Kim W."/>
            <person name="Song I."/>
            <person name="Jeong J.-H."/>
            <person name="Kim D."/>
            <person name="Kim S."/>
            <person name="Ryu S."/>
            <person name="Song J.Y."/>
            <person name="Lee S.K."/>
        </authorList>
    </citation>
    <scope>NUCLEOTIDE SEQUENCE [LARGE SCALE GENOMIC DNA]</scope>
    <source>
        <tissue evidence="2">Muscle</tissue>
    </source>
</reference>
<dbReference type="CDD" id="cd00096">
    <property type="entry name" value="Ig"/>
    <property type="match status" value="1"/>
</dbReference>
<dbReference type="Gene3D" id="2.60.40.10">
    <property type="entry name" value="Immunoglobulins"/>
    <property type="match status" value="2"/>
</dbReference>
<evidence type="ECO:0000313" key="3">
    <source>
        <dbReference type="Proteomes" id="UP000314294"/>
    </source>
</evidence>
<dbReference type="InterPro" id="IPR013783">
    <property type="entry name" value="Ig-like_fold"/>
</dbReference>
<dbReference type="OrthoDB" id="10045577at2759"/>
<keyword evidence="1" id="KW-1133">Transmembrane helix</keyword>
<dbReference type="AlphaFoldDB" id="A0A4Z2GS75"/>
<feature type="transmembrane region" description="Helical" evidence="1">
    <location>
        <begin position="301"/>
        <end position="324"/>
    </location>
</feature>
<dbReference type="InterPro" id="IPR052307">
    <property type="entry name" value="EJ_Adhesion_Regulator"/>
</dbReference>
<dbReference type="PANTHER" id="PTHR44468">
    <property type="entry name" value="COXSACKIEVIRUS AND ADENOVIRUS RECEPTOR-RELATED"/>
    <property type="match status" value="1"/>
</dbReference>
<dbReference type="Proteomes" id="UP000314294">
    <property type="component" value="Unassembled WGS sequence"/>
</dbReference>
<keyword evidence="2" id="KW-0675">Receptor</keyword>
<name>A0A4Z2GS75_9TELE</name>
<keyword evidence="1" id="KW-0812">Transmembrane</keyword>
<dbReference type="EMBL" id="SRLO01000440">
    <property type="protein sequence ID" value="TNN55975.1"/>
    <property type="molecule type" value="Genomic_DNA"/>
</dbReference>
<sequence>MWPKACSFRFRFGPPSKPGNNFGSALGINRHDSRLVMVLWINLTFLPTAPQSPSGRRHWLLFPCPLVHLFHLFHLLLNLHAAVAASPHDVGRRSQPFESRLLPALVVRLLALRCKSLDHSRHVSGLRKTPGGRRPRSACGRMDMCTRDAGDIHRSTDPPSGGGRERDFGLQLLSYTSGTIHIHGYHAVARGLRFAAPDPSTGDASISIAPLSPAHSATYRCQVRKSPGVDTRKVTLVVMDVVTGELRITNHSESHAGFYRCEAHNAAGARHCGVRLKAERRKERSVSPGSRVTPPNGAAILVGRAVGSLLFIFVLLVFIGILYWKLSDRRRYFRKFDRKRYINDEGGRVLVPARHIRHTDVKAVKVEGRMQPTWQPEARWTQLDTAGPRSPLCLSPLTDCSMPKRNQIALEPSDALTAGVRHNVGR</sequence>
<evidence type="ECO:0000256" key="1">
    <source>
        <dbReference type="SAM" id="Phobius"/>
    </source>
</evidence>
<accession>A0A4Z2GS75</accession>
<proteinExistence type="predicted"/>
<dbReference type="SUPFAM" id="SSF48726">
    <property type="entry name" value="Immunoglobulin"/>
    <property type="match status" value="2"/>
</dbReference>
<dbReference type="PANTHER" id="PTHR44468:SF1">
    <property type="entry name" value="V-SET AND IMMUNOGLOBULIN DOMAIN CONTAINING 8A ISOFORM 1"/>
    <property type="match status" value="1"/>
</dbReference>
<gene>
    <name evidence="2" type="primary">cxadr_1</name>
    <name evidence="2" type="ORF">EYF80_033810</name>
</gene>
<organism evidence="2 3">
    <name type="scientific">Liparis tanakae</name>
    <name type="common">Tanaka's snailfish</name>
    <dbReference type="NCBI Taxonomy" id="230148"/>
    <lineage>
        <taxon>Eukaryota</taxon>
        <taxon>Metazoa</taxon>
        <taxon>Chordata</taxon>
        <taxon>Craniata</taxon>
        <taxon>Vertebrata</taxon>
        <taxon>Euteleostomi</taxon>
        <taxon>Actinopterygii</taxon>
        <taxon>Neopterygii</taxon>
        <taxon>Teleostei</taxon>
        <taxon>Neoteleostei</taxon>
        <taxon>Acanthomorphata</taxon>
        <taxon>Eupercaria</taxon>
        <taxon>Perciformes</taxon>
        <taxon>Cottioidei</taxon>
        <taxon>Cottales</taxon>
        <taxon>Liparidae</taxon>
        <taxon>Liparis</taxon>
    </lineage>
</organism>
<comment type="caution">
    <text evidence="2">The sequence shown here is derived from an EMBL/GenBank/DDBJ whole genome shotgun (WGS) entry which is preliminary data.</text>
</comment>
<keyword evidence="1" id="KW-0472">Membrane</keyword>
<protein>
    <submittedName>
        <fullName evidence="2">Coxsackievirus and adenovirus receptor</fullName>
    </submittedName>
</protein>
<dbReference type="InterPro" id="IPR036179">
    <property type="entry name" value="Ig-like_dom_sf"/>
</dbReference>
<evidence type="ECO:0000313" key="2">
    <source>
        <dbReference type="EMBL" id="TNN55975.1"/>
    </source>
</evidence>
<keyword evidence="3" id="KW-1185">Reference proteome</keyword>